<protein>
    <submittedName>
        <fullName evidence="1">Uncharacterized protein</fullName>
    </submittedName>
</protein>
<keyword evidence="2" id="KW-1185">Reference proteome</keyword>
<feature type="non-terminal residue" evidence="1">
    <location>
        <position position="461"/>
    </location>
</feature>
<reference evidence="1" key="1">
    <citation type="submission" date="2022-06" db="EMBL/GenBank/DDBJ databases">
        <title>Phylogenomic reconstructions and comparative analyses of Kickxellomycotina fungi.</title>
        <authorList>
            <person name="Reynolds N.K."/>
            <person name="Stajich J.E."/>
            <person name="Barry K."/>
            <person name="Grigoriev I.V."/>
            <person name="Crous P."/>
            <person name="Smith M.E."/>
        </authorList>
    </citation>
    <scope>NUCLEOTIDE SEQUENCE</scope>
    <source>
        <strain evidence="1">RSA 2271</strain>
    </source>
</reference>
<dbReference type="Proteomes" id="UP001145114">
    <property type="component" value="Unassembled WGS sequence"/>
</dbReference>
<sequence>TFRREKAASYYVDVINTKFIDEFAPPPENITEKTMSSWVGEGSDADAIIKIVCPDGHVASMENLVNGLPQLTPWYHRFRQAWTNSIKFSEHETFGHPIACLAFVTTANSNPIKAFMELSNSFHVQSLLGGSYSNPLLMHYILVHDESTASSIPHENLDRIFADIQRHFAKQASLLRVGQPKRPNEGDVSHLWHHYRSVFAPPAEGRSDIAYGQNFSERDVKAIRDTVRYIIAKCVLPHMEQQIQVLCKETENQRRAITGRLFSVGRKYFGNTSRGGLIKTGIDGETYYSYSSIEAKMRKLADYAFMMKDFRFAQTVYQAARRDFELDKVWKYVAGAQEMVGICKLLSEVPPADNRADYDVCFGDAITCYLNKAGKPMTKFAIRCVMLYAALLQSLRLFHALPAAFLRVVSPAIRLPTAVFLEQAAFAFLVNQRHQRVRRSIFNLVAAAKHYFLSGEAQHAH</sequence>
<organism evidence="1 2">
    <name type="scientific">Spiromyces aspiralis</name>
    <dbReference type="NCBI Taxonomy" id="68401"/>
    <lineage>
        <taxon>Eukaryota</taxon>
        <taxon>Fungi</taxon>
        <taxon>Fungi incertae sedis</taxon>
        <taxon>Zoopagomycota</taxon>
        <taxon>Kickxellomycotina</taxon>
        <taxon>Kickxellomycetes</taxon>
        <taxon>Kickxellales</taxon>
        <taxon>Kickxellaceae</taxon>
        <taxon>Spiromyces</taxon>
    </lineage>
</organism>
<name>A0ACC1HCD1_9FUNG</name>
<evidence type="ECO:0000313" key="1">
    <source>
        <dbReference type="EMBL" id="KAJ1673368.1"/>
    </source>
</evidence>
<feature type="non-terminal residue" evidence="1">
    <location>
        <position position="1"/>
    </location>
</feature>
<accession>A0ACC1HCD1</accession>
<comment type="caution">
    <text evidence="1">The sequence shown here is derived from an EMBL/GenBank/DDBJ whole genome shotgun (WGS) entry which is preliminary data.</text>
</comment>
<gene>
    <name evidence="1" type="ORF">EV182_005380</name>
</gene>
<evidence type="ECO:0000313" key="2">
    <source>
        <dbReference type="Proteomes" id="UP001145114"/>
    </source>
</evidence>
<proteinExistence type="predicted"/>
<dbReference type="EMBL" id="JAMZIH010007036">
    <property type="protein sequence ID" value="KAJ1673368.1"/>
    <property type="molecule type" value="Genomic_DNA"/>
</dbReference>